<dbReference type="AlphaFoldDB" id="A0A1I7Y7Q8"/>
<evidence type="ECO:0000256" key="2">
    <source>
        <dbReference type="ARBA" id="ARBA00004955"/>
    </source>
</evidence>
<evidence type="ECO:0000313" key="9">
    <source>
        <dbReference type="WBParaSite" id="L893_g13481.t1"/>
    </source>
</evidence>
<evidence type="ECO:0000256" key="7">
    <source>
        <dbReference type="ARBA" id="ARBA00022833"/>
    </source>
</evidence>
<dbReference type="GO" id="GO:0032264">
    <property type="term" value="P:IMP salvage"/>
    <property type="evidence" value="ECO:0007669"/>
    <property type="project" value="UniProtKB-UniPathway"/>
</dbReference>
<keyword evidence="5" id="KW-0479">Metal-binding</keyword>
<comment type="similarity">
    <text evidence="3">Belongs to the metallo-dependent hydrolases superfamily. Adenosine and AMP deaminases family.</text>
</comment>
<protein>
    <recommendedName>
        <fullName evidence="4">AMP deaminase</fullName>
        <ecNumber evidence="4">3.5.4.6</ecNumber>
    </recommendedName>
</protein>
<proteinExistence type="inferred from homology"/>
<dbReference type="EC" id="3.5.4.6" evidence="4"/>
<dbReference type="SUPFAM" id="SSF51556">
    <property type="entry name" value="Metallo-dependent hydrolases"/>
    <property type="match status" value="1"/>
</dbReference>
<dbReference type="InterPro" id="IPR006650">
    <property type="entry name" value="A/AMP_deam_AS"/>
</dbReference>
<dbReference type="InterPro" id="IPR006329">
    <property type="entry name" value="AMPD"/>
</dbReference>
<dbReference type="Pfam" id="PF19326">
    <property type="entry name" value="AMP_deaminase"/>
    <property type="match status" value="1"/>
</dbReference>
<accession>A0A1I7Y7Q8</accession>
<dbReference type="Proteomes" id="UP000095287">
    <property type="component" value="Unplaced"/>
</dbReference>
<dbReference type="GO" id="GO:0003876">
    <property type="term" value="F:AMP deaminase activity"/>
    <property type="evidence" value="ECO:0007669"/>
    <property type="project" value="UniProtKB-EC"/>
</dbReference>
<comment type="cofactor">
    <cofactor evidence="1">
        <name>Zn(2+)</name>
        <dbReference type="ChEBI" id="CHEBI:29105"/>
    </cofactor>
</comment>
<evidence type="ECO:0000256" key="3">
    <source>
        <dbReference type="ARBA" id="ARBA00006676"/>
    </source>
</evidence>
<evidence type="ECO:0000256" key="6">
    <source>
        <dbReference type="ARBA" id="ARBA00022801"/>
    </source>
</evidence>
<evidence type="ECO:0000313" key="8">
    <source>
        <dbReference type="Proteomes" id="UP000095287"/>
    </source>
</evidence>
<dbReference type="WBParaSite" id="L893_g13481.t1">
    <property type="protein sequence ID" value="L893_g13481.t1"/>
    <property type="gene ID" value="L893_g13481"/>
</dbReference>
<dbReference type="GO" id="GO:0046872">
    <property type="term" value="F:metal ion binding"/>
    <property type="evidence" value="ECO:0007669"/>
    <property type="project" value="UniProtKB-KW"/>
</dbReference>
<dbReference type="PANTHER" id="PTHR11359">
    <property type="entry name" value="AMP DEAMINASE"/>
    <property type="match status" value="1"/>
</dbReference>
<dbReference type="PANTHER" id="PTHR11359:SF0">
    <property type="entry name" value="AMP DEAMINASE"/>
    <property type="match status" value="1"/>
</dbReference>
<keyword evidence="7" id="KW-0862">Zinc</keyword>
<dbReference type="InterPro" id="IPR032466">
    <property type="entry name" value="Metal_Hydrolase"/>
</dbReference>
<keyword evidence="8" id="KW-1185">Reference proteome</keyword>
<evidence type="ECO:0000256" key="4">
    <source>
        <dbReference type="ARBA" id="ARBA00012775"/>
    </source>
</evidence>
<name>A0A1I7Y7Q8_9BILA</name>
<reference evidence="9" key="1">
    <citation type="submission" date="2016-11" db="UniProtKB">
        <authorList>
            <consortium name="WormBaseParasite"/>
        </authorList>
    </citation>
    <scope>IDENTIFICATION</scope>
</reference>
<organism evidence="8 9">
    <name type="scientific">Steinernema glaseri</name>
    <dbReference type="NCBI Taxonomy" id="37863"/>
    <lineage>
        <taxon>Eukaryota</taxon>
        <taxon>Metazoa</taxon>
        <taxon>Ecdysozoa</taxon>
        <taxon>Nematoda</taxon>
        <taxon>Chromadorea</taxon>
        <taxon>Rhabditida</taxon>
        <taxon>Tylenchina</taxon>
        <taxon>Panagrolaimomorpha</taxon>
        <taxon>Strongyloidoidea</taxon>
        <taxon>Steinernematidae</taxon>
        <taxon>Steinernema</taxon>
    </lineage>
</organism>
<sequence length="133" mass="15115">MGIAMSPLSNNSLFISYNRNPLPEYLMKGLNVSLSTDDPLQFHFTKEALMEEFSIAAQVWKLSSCDMCELARNSVLQSGFEDKVKIHWLGPSYKEEGVIGNDVSRTNVPDIRVSYRYEALVDELTNLVRTKHL</sequence>
<dbReference type="GO" id="GO:0005829">
    <property type="term" value="C:cytosol"/>
    <property type="evidence" value="ECO:0007669"/>
    <property type="project" value="TreeGrafter"/>
</dbReference>
<keyword evidence="6" id="KW-0378">Hydrolase</keyword>
<dbReference type="Gene3D" id="3.20.20.140">
    <property type="entry name" value="Metal-dependent hydrolases"/>
    <property type="match status" value="1"/>
</dbReference>
<evidence type="ECO:0000256" key="5">
    <source>
        <dbReference type="ARBA" id="ARBA00022723"/>
    </source>
</evidence>
<evidence type="ECO:0000256" key="1">
    <source>
        <dbReference type="ARBA" id="ARBA00001947"/>
    </source>
</evidence>
<dbReference type="PROSITE" id="PS00485">
    <property type="entry name" value="A_DEAMINASE"/>
    <property type="match status" value="1"/>
</dbReference>
<comment type="pathway">
    <text evidence="2">Purine metabolism; IMP biosynthesis via salvage pathway; IMP from AMP: step 1/1.</text>
</comment>
<dbReference type="UniPathway" id="UPA00591">
    <property type="reaction ID" value="UER00663"/>
</dbReference>
<dbReference type="GO" id="GO:0046033">
    <property type="term" value="P:AMP metabolic process"/>
    <property type="evidence" value="ECO:0007669"/>
    <property type="project" value="TreeGrafter"/>
</dbReference>